<dbReference type="Gene3D" id="1.25.40.990">
    <property type="match status" value="1"/>
</dbReference>
<evidence type="ECO:0000256" key="1">
    <source>
        <dbReference type="SAM" id="MobiDB-lite"/>
    </source>
</evidence>
<accession>A0A6C1E201</accession>
<sequence>MQNPYGHFTNNTTEDREASSQGGPFGQSLNRPLDYAGSFPSLTYNNNNFIANQQPSLPLPEPRLSWNNVNQVSNPLMVTPLPGLQKRMNKNIKKKLPRVSKKASALSNGVSGNVMSNSNIVGHGAVGSASGWKVEMGGSDELERRKRRAERFSQGPSATTNSNDNLNEDFANLNAISSKSHQYDKKIHVVGRCQTLEKSYLRLTSEPNPDLIRPPNILQKMYCLLMDKYQSKTATYTYLCDQFKSMRQDLRVQMIENSFTIKVYQTHARIALENGDLGEFNQCQNRIMALFENPTIPKKSYSEFICYSVLYSMLTEDYPSISHLKLKLIDDGSSEILEDEHVKMIFELSDMKLVGNYHYFMKNYLKLHKFEKCLINSFLNLEKLIFLTIICKSYNQVNLDFVKSEFNFNSIEETTNFLNEQNLTEFILNKQITDSNGKSSNIKILNTKGCRVQLIQNYMKSKKIDIKGQK</sequence>
<proteinExistence type="predicted"/>
<name>A0A6C1E201_SACPS</name>
<gene>
    <name evidence="3" type="primary">THP3_1</name>
    <name evidence="3" type="ORF">GRS66_005457</name>
</gene>
<organism evidence="3 4">
    <name type="scientific">Saccharomyces pastorianus</name>
    <name type="common">Lager yeast</name>
    <name type="synonym">Saccharomyces cerevisiae x Saccharomyces eubayanus</name>
    <dbReference type="NCBI Taxonomy" id="27292"/>
    <lineage>
        <taxon>Eukaryota</taxon>
        <taxon>Fungi</taxon>
        <taxon>Dikarya</taxon>
        <taxon>Ascomycota</taxon>
        <taxon>Saccharomycotina</taxon>
        <taxon>Saccharomycetes</taxon>
        <taxon>Saccharomycetales</taxon>
        <taxon>Saccharomycetaceae</taxon>
        <taxon>Saccharomyces</taxon>
    </lineage>
</organism>
<dbReference type="PANTHER" id="PTHR12436:SF4">
    <property type="entry name" value="LEUKOCYTE RECEPTOR CLUSTER MEMBER 8"/>
    <property type="match status" value="1"/>
</dbReference>
<evidence type="ECO:0000259" key="2">
    <source>
        <dbReference type="PROSITE" id="PS50250"/>
    </source>
</evidence>
<dbReference type="GO" id="GO:0005634">
    <property type="term" value="C:nucleus"/>
    <property type="evidence" value="ECO:0007669"/>
    <property type="project" value="TreeGrafter"/>
</dbReference>
<evidence type="ECO:0000313" key="4">
    <source>
        <dbReference type="Proteomes" id="UP000501346"/>
    </source>
</evidence>
<dbReference type="AlphaFoldDB" id="A0A6C1E201"/>
<feature type="region of interest" description="Disordered" evidence="1">
    <location>
        <begin position="1"/>
        <end position="31"/>
    </location>
</feature>
<dbReference type="PANTHER" id="PTHR12436">
    <property type="entry name" value="80 KDA MCM3-ASSOCIATED PROTEIN"/>
    <property type="match status" value="1"/>
</dbReference>
<feature type="region of interest" description="Disordered" evidence="1">
    <location>
        <begin position="137"/>
        <end position="167"/>
    </location>
</feature>
<dbReference type="PROSITE" id="PS50250">
    <property type="entry name" value="PCI"/>
    <property type="match status" value="1"/>
</dbReference>
<reference evidence="3 4" key="1">
    <citation type="journal article" date="2019" name="BMC Genomics">
        <title>Chromosome level assembly and comparative genome analysis confirm lager-brewing yeasts originated from a single hybridization.</title>
        <authorList>
            <person name="Salazar A.N."/>
            <person name="Gorter de Vries A.R."/>
            <person name="van den Broek M."/>
            <person name="Brouwers N."/>
            <person name="de la Torre Cortes P."/>
            <person name="Kuijpers N.G.A."/>
            <person name="Daran J.G."/>
            <person name="Abeel T."/>
        </authorList>
    </citation>
    <scope>NUCLEOTIDE SEQUENCE [LARGE SCALE GENOMIC DNA]</scope>
    <source>
        <strain evidence="3 4">CBS 1483</strain>
    </source>
</reference>
<feature type="compositionally biased region" description="Polar residues" evidence="1">
    <location>
        <begin position="1"/>
        <end position="12"/>
    </location>
</feature>
<keyword evidence="4" id="KW-1185">Reference proteome</keyword>
<dbReference type="InterPro" id="IPR045107">
    <property type="entry name" value="SAC3/GANP/THP3"/>
</dbReference>
<feature type="compositionally biased region" description="Polar residues" evidence="1">
    <location>
        <begin position="19"/>
        <end position="30"/>
    </location>
</feature>
<dbReference type="InterPro" id="IPR000717">
    <property type="entry name" value="PCI_dom"/>
</dbReference>
<feature type="compositionally biased region" description="Polar residues" evidence="1">
    <location>
        <begin position="154"/>
        <end position="165"/>
    </location>
</feature>
<dbReference type="Proteomes" id="UP000501346">
    <property type="component" value="Chromosome ScXVI"/>
</dbReference>
<dbReference type="Pfam" id="PF03399">
    <property type="entry name" value="SAC3_GANP"/>
    <property type="match status" value="1"/>
</dbReference>
<feature type="domain" description="PCI" evidence="2">
    <location>
        <begin position="276"/>
        <end position="450"/>
    </location>
</feature>
<dbReference type="InterPro" id="IPR005062">
    <property type="entry name" value="SAC3/GANP/THP3_conserved"/>
</dbReference>
<dbReference type="EMBL" id="CP048997">
    <property type="protein sequence ID" value="QID83019.1"/>
    <property type="molecule type" value="Genomic_DNA"/>
</dbReference>
<protein>
    <submittedName>
        <fullName evidence="3">PCI super</fullName>
    </submittedName>
</protein>
<dbReference type="OrthoDB" id="199574at2759"/>
<dbReference type="SMR" id="A0A6C1E201"/>
<evidence type="ECO:0000313" key="3">
    <source>
        <dbReference type="EMBL" id="QID83019.1"/>
    </source>
</evidence>